<dbReference type="AlphaFoldDB" id="A0A5J9VSG8"/>
<protein>
    <recommendedName>
        <fullName evidence="3">FBD domain-containing protein</fullName>
    </recommendedName>
</protein>
<reference evidence="1 2" key="1">
    <citation type="journal article" date="2019" name="Sci. Rep.">
        <title>A high-quality genome of Eragrostis curvula grass provides insights into Poaceae evolution and supports new strategies to enhance forage quality.</title>
        <authorList>
            <person name="Carballo J."/>
            <person name="Santos B.A.C.M."/>
            <person name="Zappacosta D."/>
            <person name="Garbus I."/>
            <person name="Selva J.P."/>
            <person name="Gallo C.A."/>
            <person name="Diaz A."/>
            <person name="Albertini E."/>
            <person name="Caccamo M."/>
            <person name="Echenique V."/>
        </authorList>
    </citation>
    <scope>NUCLEOTIDE SEQUENCE [LARGE SCALE GENOMIC DNA]</scope>
    <source>
        <strain evidence="2">cv. Victoria</strain>
        <tissue evidence="1">Leaf</tissue>
    </source>
</reference>
<sequence>MSWLCAKYAAYIEEMQRYKKAYSKLLLLWDFCFSLNVDEWAGLVMWLEMLWTVMPCAAVEKFKICSCPASCPCRLPESCNTDDITLNLLEEVEINFVEGSPDEVELFVKQLSKCNAPVLKKVAINYRARHDTLITMELCAKMHQYTKHPFLSLFLSPKHPGPFEQLLLDDDLVHGRAS</sequence>
<evidence type="ECO:0000313" key="2">
    <source>
        <dbReference type="Proteomes" id="UP000324897"/>
    </source>
</evidence>
<gene>
    <name evidence="1" type="ORF">EJB05_11881</name>
</gene>
<keyword evidence="2" id="KW-1185">Reference proteome</keyword>
<evidence type="ECO:0000313" key="1">
    <source>
        <dbReference type="EMBL" id="TVU38507.1"/>
    </source>
</evidence>
<dbReference type="Gramene" id="TVU38507">
    <property type="protein sequence ID" value="TVU38507"/>
    <property type="gene ID" value="EJB05_11881"/>
</dbReference>
<proteinExistence type="predicted"/>
<organism evidence="1 2">
    <name type="scientific">Eragrostis curvula</name>
    <name type="common">weeping love grass</name>
    <dbReference type="NCBI Taxonomy" id="38414"/>
    <lineage>
        <taxon>Eukaryota</taxon>
        <taxon>Viridiplantae</taxon>
        <taxon>Streptophyta</taxon>
        <taxon>Embryophyta</taxon>
        <taxon>Tracheophyta</taxon>
        <taxon>Spermatophyta</taxon>
        <taxon>Magnoliopsida</taxon>
        <taxon>Liliopsida</taxon>
        <taxon>Poales</taxon>
        <taxon>Poaceae</taxon>
        <taxon>PACMAD clade</taxon>
        <taxon>Chloridoideae</taxon>
        <taxon>Eragrostideae</taxon>
        <taxon>Eragrostidinae</taxon>
        <taxon>Eragrostis</taxon>
    </lineage>
</organism>
<feature type="non-terminal residue" evidence="1">
    <location>
        <position position="1"/>
    </location>
</feature>
<name>A0A5J9VSG8_9POAL</name>
<comment type="caution">
    <text evidence="1">The sequence shown here is derived from an EMBL/GenBank/DDBJ whole genome shotgun (WGS) entry which is preliminary data.</text>
</comment>
<evidence type="ECO:0008006" key="3">
    <source>
        <dbReference type="Google" id="ProtNLM"/>
    </source>
</evidence>
<dbReference type="EMBL" id="RWGY01000007">
    <property type="protein sequence ID" value="TVU38507.1"/>
    <property type="molecule type" value="Genomic_DNA"/>
</dbReference>
<accession>A0A5J9VSG8</accession>
<dbReference type="Proteomes" id="UP000324897">
    <property type="component" value="Chromosome 4"/>
</dbReference>